<dbReference type="PANTHER" id="PTHR37387:SF1">
    <property type="entry name" value="PROTEIN SAMBA"/>
    <property type="match status" value="1"/>
</dbReference>
<feature type="compositionally biased region" description="Low complexity" evidence="1">
    <location>
        <begin position="55"/>
        <end position="70"/>
    </location>
</feature>
<protein>
    <submittedName>
        <fullName evidence="2">Uncharacterized protein</fullName>
    </submittedName>
</protein>
<name>A0A4Y1RFI8_PRUDU</name>
<reference evidence="2" key="1">
    <citation type="journal article" date="2019" name="Science">
        <title>Mutation of a bHLH transcription factor allowed almond domestication.</title>
        <authorList>
            <person name="Sanchez-Perez R."/>
            <person name="Pavan S."/>
            <person name="Mazzeo R."/>
            <person name="Moldovan C."/>
            <person name="Aiese Cigliano R."/>
            <person name="Del Cueto J."/>
            <person name="Ricciardi F."/>
            <person name="Lotti C."/>
            <person name="Ricciardi L."/>
            <person name="Dicenta F."/>
            <person name="Lopez-Marques R.L."/>
            <person name="Lindberg Moller B."/>
        </authorList>
    </citation>
    <scope>NUCLEOTIDE SEQUENCE</scope>
</reference>
<dbReference type="EMBL" id="AP019301">
    <property type="protein sequence ID" value="BBH02833.1"/>
    <property type="molecule type" value="Genomic_DNA"/>
</dbReference>
<accession>A0A4Y1RFI8</accession>
<sequence length="164" mass="18558">MDAKTNAREEYQDKSNEQGIGQAKRPLSFHNKNSKQLKQNAQRKIRIEEGRREMSSSSPAHSSISTTAIAGERGERNGSSNPALSTDDFLFPIDLISIQDRKEEAMLVIKSDLMDALNKVVKSLDEDNWIFEGPRHRINPISRKGGFLQKHMEISNNWNLAPPK</sequence>
<dbReference type="PANTHER" id="PTHR37387">
    <property type="entry name" value="PROTEIN SAMBA"/>
    <property type="match status" value="1"/>
</dbReference>
<gene>
    <name evidence="2" type="ORF">Prudu_013525</name>
</gene>
<feature type="compositionally biased region" description="Basic and acidic residues" evidence="1">
    <location>
        <begin position="45"/>
        <end position="54"/>
    </location>
</feature>
<dbReference type="AlphaFoldDB" id="A0A4Y1RFI8"/>
<evidence type="ECO:0000256" key="1">
    <source>
        <dbReference type="SAM" id="MobiDB-lite"/>
    </source>
</evidence>
<dbReference type="GO" id="GO:0010997">
    <property type="term" value="F:anaphase-promoting complex binding"/>
    <property type="evidence" value="ECO:0007669"/>
    <property type="project" value="InterPro"/>
</dbReference>
<evidence type="ECO:0000313" key="2">
    <source>
        <dbReference type="EMBL" id="BBH02833.1"/>
    </source>
</evidence>
<proteinExistence type="predicted"/>
<dbReference type="InterPro" id="IPR037547">
    <property type="entry name" value="SAMBA"/>
</dbReference>
<feature type="compositionally biased region" description="Polar residues" evidence="1">
    <location>
        <begin position="30"/>
        <end position="42"/>
    </location>
</feature>
<organism evidence="2">
    <name type="scientific">Prunus dulcis</name>
    <name type="common">Almond</name>
    <name type="synonym">Amygdalus dulcis</name>
    <dbReference type="NCBI Taxonomy" id="3755"/>
    <lineage>
        <taxon>Eukaryota</taxon>
        <taxon>Viridiplantae</taxon>
        <taxon>Streptophyta</taxon>
        <taxon>Embryophyta</taxon>
        <taxon>Tracheophyta</taxon>
        <taxon>Spermatophyta</taxon>
        <taxon>Magnoliopsida</taxon>
        <taxon>eudicotyledons</taxon>
        <taxon>Gunneridae</taxon>
        <taxon>Pentapetalae</taxon>
        <taxon>rosids</taxon>
        <taxon>fabids</taxon>
        <taxon>Rosales</taxon>
        <taxon>Rosaceae</taxon>
        <taxon>Amygdaloideae</taxon>
        <taxon>Amygdaleae</taxon>
        <taxon>Prunus</taxon>
    </lineage>
</organism>
<feature type="compositionally biased region" description="Basic and acidic residues" evidence="1">
    <location>
        <begin position="1"/>
        <end position="16"/>
    </location>
</feature>
<dbReference type="GO" id="GO:0046621">
    <property type="term" value="P:negative regulation of organ growth"/>
    <property type="evidence" value="ECO:0007669"/>
    <property type="project" value="InterPro"/>
</dbReference>
<feature type="region of interest" description="Disordered" evidence="1">
    <location>
        <begin position="1"/>
        <end position="85"/>
    </location>
</feature>